<name>A0A7W8ZN20_9SPHI</name>
<gene>
    <name evidence="2" type="ORF">HDE68_002951</name>
</gene>
<evidence type="ECO:0000259" key="1">
    <source>
        <dbReference type="Pfam" id="PF13751"/>
    </source>
</evidence>
<dbReference type="Proteomes" id="UP000537204">
    <property type="component" value="Unassembled WGS sequence"/>
</dbReference>
<evidence type="ECO:0000313" key="2">
    <source>
        <dbReference type="EMBL" id="MBB5637038.1"/>
    </source>
</evidence>
<feature type="domain" description="Transposase DDE" evidence="1">
    <location>
        <begin position="16"/>
        <end position="88"/>
    </location>
</feature>
<evidence type="ECO:0000313" key="3">
    <source>
        <dbReference type="Proteomes" id="UP000537204"/>
    </source>
</evidence>
<sequence length="127" mass="14449">MKNECPVMTVNGGVINEVVGKYYYDRMHERMQTRKAKILMKKRQSMVEPVIGTLVIYMGIKKVGCKGVAGVKKCLAVAAAAYNLKKMLKYRSRKILNQVQVLEKNLKSAGSHCYHSFKLYIQYIEGV</sequence>
<proteinExistence type="predicted"/>
<comment type="caution">
    <text evidence="2">The sequence shown here is derived from an EMBL/GenBank/DDBJ whole genome shotgun (WGS) entry which is preliminary data.</text>
</comment>
<accession>A0A7W8ZN20</accession>
<protein>
    <recommendedName>
        <fullName evidence="1">Transposase DDE domain-containing protein</fullName>
    </recommendedName>
</protein>
<dbReference type="AlphaFoldDB" id="A0A7W8ZN20"/>
<reference evidence="2 3" key="1">
    <citation type="submission" date="2020-08" db="EMBL/GenBank/DDBJ databases">
        <title>Genomic Encyclopedia of Type Strains, Phase IV (KMG-V): Genome sequencing to study the core and pangenomes of soil and plant-associated prokaryotes.</title>
        <authorList>
            <person name="Whitman W."/>
        </authorList>
    </citation>
    <scope>NUCLEOTIDE SEQUENCE [LARGE SCALE GENOMIC DNA]</scope>
    <source>
        <strain evidence="2 3">S3M1</strain>
    </source>
</reference>
<dbReference type="RefSeq" id="WP_183882932.1">
    <property type="nucleotide sequence ID" value="NZ_JACHCE010000004.1"/>
</dbReference>
<dbReference type="InterPro" id="IPR025668">
    <property type="entry name" value="Tnp_DDE_dom"/>
</dbReference>
<organism evidence="2 3">
    <name type="scientific">Pedobacter cryoconitis</name>
    <dbReference type="NCBI Taxonomy" id="188932"/>
    <lineage>
        <taxon>Bacteria</taxon>
        <taxon>Pseudomonadati</taxon>
        <taxon>Bacteroidota</taxon>
        <taxon>Sphingobacteriia</taxon>
        <taxon>Sphingobacteriales</taxon>
        <taxon>Sphingobacteriaceae</taxon>
        <taxon>Pedobacter</taxon>
    </lineage>
</organism>
<dbReference type="Pfam" id="PF13751">
    <property type="entry name" value="DDE_Tnp_1_6"/>
    <property type="match status" value="1"/>
</dbReference>
<dbReference type="EMBL" id="JACHCE010000004">
    <property type="protein sequence ID" value="MBB5637038.1"/>
    <property type="molecule type" value="Genomic_DNA"/>
</dbReference>